<keyword evidence="4 5" id="KW-1133">Transmembrane helix</keyword>
<accession>A0ABT9ZWJ7</accession>
<keyword evidence="3" id="KW-0735">Signal-anchor</keyword>
<evidence type="ECO:0000256" key="5">
    <source>
        <dbReference type="SAM" id="Phobius"/>
    </source>
</evidence>
<name>A0ABT9ZWJ7_9BACI</name>
<dbReference type="NCBIfam" id="TIGR00350">
    <property type="entry name" value="lytR_cpsA_psr"/>
    <property type="match status" value="1"/>
</dbReference>
<dbReference type="InterPro" id="IPR050922">
    <property type="entry name" value="LytR/CpsA/Psr_CW_biosynth"/>
</dbReference>
<dbReference type="PANTHER" id="PTHR33392:SF3">
    <property type="entry name" value="POLYISOPRENYL-TEICHOIC ACID--PEPTIDOGLYCAN TEICHOIC ACID TRANSFERASE TAGT"/>
    <property type="match status" value="1"/>
</dbReference>
<organism evidence="7 8">
    <name type="scientific">Evansella vedderi</name>
    <dbReference type="NCBI Taxonomy" id="38282"/>
    <lineage>
        <taxon>Bacteria</taxon>
        <taxon>Bacillati</taxon>
        <taxon>Bacillota</taxon>
        <taxon>Bacilli</taxon>
        <taxon>Bacillales</taxon>
        <taxon>Bacillaceae</taxon>
        <taxon>Evansella</taxon>
    </lineage>
</organism>
<comment type="caution">
    <text evidence="7">The sequence shown here is derived from an EMBL/GenBank/DDBJ whole genome shotgun (WGS) entry which is preliminary data.</text>
</comment>
<dbReference type="Proteomes" id="UP001230005">
    <property type="component" value="Unassembled WGS sequence"/>
</dbReference>
<proteinExistence type="inferred from homology"/>
<dbReference type="EMBL" id="JAUSUG010000006">
    <property type="protein sequence ID" value="MDQ0254515.1"/>
    <property type="molecule type" value="Genomic_DNA"/>
</dbReference>
<dbReference type="InterPro" id="IPR004474">
    <property type="entry name" value="LytR_CpsA_psr"/>
</dbReference>
<gene>
    <name evidence="7" type="ORF">J2S74_001894</name>
</gene>
<sequence>MGNSRKEYKNQQKKGSKLRRVLKGLMIFTIVTLLIAGSAVGYMYYQLADVTSGAQQVLERGDRSEIRTQAVNPSKDNISILFLGLDDRSGQLRGRTDAMLLATFNEKEGSIKMLNIPRDSRVEIPGRGLDKINHAHAFGGIDLTIDTVEKLLNIPVDYFVSLNFDAFMEIVDTLGGVEVEVPFTFSEMDSNDRRGAITIYEGTQTLNGEEALAYVRMRKQDPRGDLGRGERQKQVLESIIRQGASFSSITNFSSLMDSLENHLKTNLSFGNILALHGYAPNLGNIESLSLDGTDSRINGIYYYSLDEESIADISFRLRVHLGLERAVVVADEEDDLETANQ</sequence>
<evidence type="ECO:0000256" key="3">
    <source>
        <dbReference type="ARBA" id="ARBA00022968"/>
    </source>
</evidence>
<reference evidence="7 8" key="1">
    <citation type="submission" date="2023-07" db="EMBL/GenBank/DDBJ databases">
        <title>Genomic Encyclopedia of Type Strains, Phase IV (KMG-IV): sequencing the most valuable type-strain genomes for metagenomic binning, comparative biology and taxonomic classification.</title>
        <authorList>
            <person name="Goeker M."/>
        </authorList>
    </citation>
    <scope>NUCLEOTIDE SEQUENCE [LARGE SCALE GENOMIC DNA]</scope>
    <source>
        <strain evidence="7 8">DSM 9768</strain>
    </source>
</reference>
<keyword evidence="2 5" id="KW-0812">Transmembrane</keyword>
<evidence type="ECO:0000256" key="1">
    <source>
        <dbReference type="ARBA" id="ARBA00006068"/>
    </source>
</evidence>
<evidence type="ECO:0000313" key="7">
    <source>
        <dbReference type="EMBL" id="MDQ0254515.1"/>
    </source>
</evidence>
<dbReference type="PANTHER" id="PTHR33392">
    <property type="entry name" value="POLYISOPRENYL-TEICHOIC ACID--PEPTIDOGLYCAN TEICHOIC ACID TRANSFERASE TAGU"/>
    <property type="match status" value="1"/>
</dbReference>
<evidence type="ECO:0000259" key="6">
    <source>
        <dbReference type="Pfam" id="PF03816"/>
    </source>
</evidence>
<keyword evidence="5" id="KW-0472">Membrane</keyword>
<evidence type="ECO:0000256" key="2">
    <source>
        <dbReference type="ARBA" id="ARBA00022692"/>
    </source>
</evidence>
<evidence type="ECO:0000313" key="8">
    <source>
        <dbReference type="Proteomes" id="UP001230005"/>
    </source>
</evidence>
<feature type="domain" description="Cell envelope-related transcriptional attenuator" evidence="6">
    <location>
        <begin position="95"/>
        <end position="243"/>
    </location>
</feature>
<feature type="transmembrane region" description="Helical" evidence="5">
    <location>
        <begin position="21"/>
        <end position="45"/>
    </location>
</feature>
<evidence type="ECO:0000256" key="4">
    <source>
        <dbReference type="ARBA" id="ARBA00022989"/>
    </source>
</evidence>
<dbReference type="Pfam" id="PF03816">
    <property type="entry name" value="LytR_cpsA_psr"/>
    <property type="match status" value="1"/>
</dbReference>
<keyword evidence="8" id="KW-1185">Reference proteome</keyword>
<comment type="similarity">
    <text evidence="1">Belongs to the LytR/CpsA/Psr (LCP) family.</text>
</comment>
<protein>
    <submittedName>
        <fullName evidence="7">LCP family protein required for cell wall assembly</fullName>
    </submittedName>
</protein>
<dbReference type="Gene3D" id="3.40.630.190">
    <property type="entry name" value="LCP protein"/>
    <property type="match status" value="1"/>
</dbReference>
<dbReference type="RefSeq" id="WP_307324573.1">
    <property type="nucleotide sequence ID" value="NZ_JAUSUG010000006.1"/>
</dbReference>
<dbReference type="Gene3D" id="3.30.420.590">
    <property type="match status" value="1"/>
</dbReference>